<organism evidence="1 2">
    <name type="scientific">Catharanthus roseus</name>
    <name type="common">Madagascar periwinkle</name>
    <name type="synonym">Vinca rosea</name>
    <dbReference type="NCBI Taxonomy" id="4058"/>
    <lineage>
        <taxon>Eukaryota</taxon>
        <taxon>Viridiplantae</taxon>
        <taxon>Streptophyta</taxon>
        <taxon>Embryophyta</taxon>
        <taxon>Tracheophyta</taxon>
        <taxon>Spermatophyta</taxon>
        <taxon>Magnoliopsida</taxon>
        <taxon>eudicotyledons</taxon>
        <taxon>Gunneridae</taxon>
        <taxon>Pentapetalae</taxon>
        <taxon>asterids</taxon>
        <taxon>lamiids</taxon>
        <taxon>Gentianales</taxon>
        <taxon>Apocynaceae</taxon>
        <taxon>Rauvolfioideae</taxon>
        <taxon>Vinceae</taxon>
        <taxon>Catharanthinae</taxon>
        <taxon>Catharanthus</taxon>
    </lineage>
</organism>
<comment type="caution">
    <text evidence="1">The sequence shown here is derived from an EMBL/GenBank/DDBJ whole genome shotgun (WGS) entry which is preliminary data.</text>
</comment>
<accession>A0ACB9ZVS3</accession>
<dbReference type="Proteomes" id="UP001060085">
    <property type="component" value="Linkage Group LG08"/>
</dbReference>
<evidence type="ECO:0000313" key="1">
    <source>
        <dbReference type="EMBL" id="KAI5650921.1"/>
    </source>
</evidence>
<protein>
    <submittedName>
        <fullName evidence="1">Uncharacterized protein</fullName>
    </submittedName>
</protein>
<reference evidence="2" key="1">
    <citation type="journal article" date="2023" name="Nat. Plants">
        <title>Single-cell RNA sequencing provides a high-resolution roadmap for understanding the multicellular compartmentation of specialized metabolism.</title>
        <authorList>
            <person name="Sun S."/>
            <person name="Shen X."/>
            <person name="Li Y."/>
            <person name="Li Y."/>
            <person name="Wang S."/>
            <person name="Li R."/>
            <person name="Zhang H."/>
            <person name="Shen G."/>
            <person name="Guo B."/>
            <person name="Wei J."/>
            <person name="Xu J."/>
            <person name="St-Pierre B."/>
            <person name="Chen S."/>
            <person name="Sun C."/>
        </authorList>
    </citation>
    <scope>NUCLEOTIDE SEQUENCE [LARGE SCALE GENOMIC DNA]</scope>
</reference>
<dbReference type="EMBL" id="CM044708">
    <property type="protein sequence ID" value="KAI5650921.1"/>
    <property type="molecule type" value="Genomic_DNA"/>
</dbReference>
<name>A0ACB9ZVS3_CATRO</name>
<proteinExistence type="predicted"/>
<evidence type="ECO:0000313" key="2">
    <source>
        <dbReference type="Proteomes" id="UP001060085"/>
    </source>
</evidence>
<gene>
    <name evidence="1" type="ORF">M9H77_36926</name>
</gene>
<keyword evidence="2" id="KW-1185">Reference proteome</keyword>
<sequence length="1224" mass="135329">MNFDIHVLFLFVTCTLIMCLRAVHSANMNTPDWESSDSFVLDCGSSSNATDANGRNWISDSQFLKSSGNAISATAEIQDPSLPSTVPYMTARFFKVESSYTIKISPKNRHWIRLHFYPSSYKNFNLSNSFFSVAAAGFTLLNNFSASITAEALTQAYIVKEFTLIPVDSGTLSLTFTPSSVYKDSFAFVNGIEIISMPQIFETASFIGFSDSDHMMDVGNYTMQTMFRINVGGQYIPASNDSGLSRTWYDDSPYLFGAAIGMASEAEKNVTIQYSKGVPEYIAPVDVYRTSRSMGSNAKVNLNYNLTWLFQVDVNYTYLARFHFCDYELTKINQRVFDILINNQTAFQSADVIAWANAPDVPIYKDFAIYVSDRSGESLWVALRPNEENKPEYYDVILNGLEIFKLNDVKRNLASPNPVPTALPPEADSQEKTQFESSKSGNRSLIIGGVLGAVAGIALIVFSVAYLRRGKTLNRRNSTTGSWLPIYSGSTFSGKSSGSSRIPSIAGGLCRHFSLSEIKQGTKNFDESHVIGVGGFGKVYRGYIDGSIKVAIKRSNPSSEQGVNEFETEIDLLSKLRHRHLVSLIGACEENNEMILVYDYMANGTLREHLYNSKKPLSWKQRLEICIGAAKGLHYLHTGAKYTIIHRDVKTTNILLDDNWVAKVSDFGLSKTGPTSNNKTHVSTVVKGSFGYLDPEYFRRQQLTEKSDVYSFGVVLFEVLCGRPALNPNLPKEQVSLADWAKRSYTGGALDEIIDPHIKHEITPKCLKHFAETASKCLSDHGISRPSMGEVLWNLEYSLQFQNNPDGSVSVAEQKANDAYAMYQTLLTIDEEDDEQGKDQQVQLNVSNQKGLEKVKNHVSRTGIPSIITSPDESLRKGNWVKLICGASFEDAVDIRNLSLVYTLAGVDCIDCAAEASVVSAVNEGIEVARAIVPVRRPWVMISVNDDEDLHFRKAEFDPDECPIDCSRPCETVCPANAIQLESAAGAFKGGVLVERCYGCGRCFPVCPYDKIRENTYVRDVTTTAELLKRDDIDAIEIHTSGRHYMAFEELWNGLGDSVENLKLVAVSMPDLKDVTIGAMKTLHSIMERKLCCNNLWQLDGRPMSGDIGRGATREAIAFALRLASAEDKPKGFLQLAGGTNAHTVDGLKRFSENERRPSLLSSSDNALISGIAFGGYARKIVGRVLTSMESQYGHACIEECPELLLNALVESLALVGTVKGYNS</sequence>